<dbReference type="Gene3D" id="1.25.40.20">
    <property type="entry name" value="Ankyrin repeat-containing domain"/>
    <property type="match status" value="2"/>
</dbReference>
<keyword evidence="1" id="KW-0677">Repeat</keyword>
<dbReference type="eggNOG" id="KOG4177">
    <property type="taxonomic scope" value="Eukaryota"/>
</dbReference>
<evidence type="ECO:0000313" key="4">
    <source>
        <dbReference type="EMBL" id="ETV98238.1"/>
    </source>
</evidence>
<gene>
    <name evidence="4" type="ORF">H310_08957</name>
</gene>
<protein>
    <submittedName>
        <fullName evidence="4">Uncharacterized protein</fullName>
    </submittedName>
</protein>
<feature type="repeat" description="ANK" evidence="3">
    <location>
        <begin position="537"/>
        <end position="569"/>
    </location>
</feature>
<dbReference type="OrthoDB" id="426293at2759"/>
<evidence type="ECO:0000256" key="3">
    <source>
        <dbReference type="PROSITE-ProRule" id="PRU00023"/>
    </source>
</evidence>
<dbReference type="PANTHER" id="PTHR24171">
    <property type="entry name" value="ANKYRIN REPEAT DOMAIN-CONTAINING PROTEIN 39-RELATED"/>
    <property type="match status" value="1"/>
</dbReference>
<keyword evidence="2 3" id="KW-0040">ANK repeat</keyword>
<dbReference type="GeneID" id="20086007"/>
<dbReference type="RefSeq" id="XP_008873113.1">
    <property type="nucleotide sequence ID" value="XM_008874891.1"/>
</dbReference>
<dbReference type="EMBL" id="KI913970">
    <property type="protein sequence ID" value="ETV98238.1"/>
    <property type="molecule type" value="Genomic_DNA"/>
</dbReference>
<organism evidence="4">
    <name type="scientific">Aphanomyces invadans</name>
    <dbReference type="NCBI Taxonomy" id="157072"/>
    <lineage>
        <taxon>Eukaryota</taxon>
        <taxon>Sar</taxon>
        <taxon>Stramenopiles</taxon>
        <taxon>Oomycota</taxon>
        <taxon>Saprolegniomycetes</taxon>
        <taxon>Saprolegniales</taxon>
        <taxon>Verrucalvaceae</taxon>
        <taxon>Aphanomyces</taxon>
    </lineage>
</organism>
<dbReference type="PROSITE" id="PS50088">
    <property type="entry name" value="ANK_REPEAT"/>
    <property type="match status" value="3"/>
</dbReference>
<sequence>MGSGCSKRVDKQVADWTSTNVCDYVEQSSISSDAKAAIVAWVTDHAMTAPQLLDMETSMVLAQLKLPASDASHVATFLSDLRALAAAECTSAVIHTTLQGLPAALEKAVYVYEKYPLIIDETGQAAQFFKYQRGCFLLAGNPADVTAAILRRSLVAALRLGTVMTICFDRIAGLELDQFYSDTWFPSQVLDRQEFFKAEVWAQLLRQSEGDPEASLFLPSDSFKLVVLCGNIPPPPRTLERMCLVRVQALDANTTIQDDGGDVAAALGLKEVKRNSTDVVEAGFDGDVATMTALVEKGFHIESEDGHRHTALSEAACQGHLEMLQYLLSLGANPNCVNDTGRSPLYRASYNGHVDSVMLLLRAGADPRICTKEGEKPFDVAKGKETADALSAWPVETTERLLAERREIMDKRLQERLTSHVAREHVAKMRIRDDLIKLASSTASTAADQLKDMLMGLAADAVANSDKPRGTANSRDDRGCTLLAIAAQCDNADVATLLLTHWKQFQDDAHPVVRKARYAKDVYIDVFRAQVNARDMKGWTPIAIAVFHHAKKTARLLLQHGANPRLKNQYNKNAIDFAQDELDAARNIVTSRAEIRSVLDEWESAQLESTLENHRNKFAVGAAEPLPSDGGATLLAIEVAMEAQHNAAKKKSNRKKAIKTKHAK</sequence>
<feature type="repeat" description="ANK" evidence="3">
    <location>
        <begin position="307"/>
        <end position="339"/>
    </location>
</feature>
<reference evidence="4" key="1">
    <citation type="submission" date="2013-12" db="EMBL/GenBank/DDBJ databases">
        <title>The Genome Sequence of Aphanomyces invadans NJM9701.</title>
        <authorList>
            <consortium name="The Broad Institute Genomics Platform"/>
            <person name="Russ C."/>
            <person name="Tyler B."/>
            <person name="van West P."/>
            <person name="Dieguez-Uribeondo J."/>
            <person name="Young S.K."/>
            <person name="Zeng Q."/>
            <person name="Gargeya S."/>
            <person name="Fitzgerald M."/>
            <person name="Abouelleil A."/>
            <person name="Alvarado L."/>
            <person name="Chapman S.B."/>
            <person name="Gainer-Dewar J."/>
            <person name="Goldberg J."/>
            <person name="Griggs A."/>
            <person name="Gujja S."/>
            <person name="Hansen M."/>
            <person name="Howarth C."/>
            <person name="Imamovic A."/>
            <person name="Ireland A."/>
            <person name="Larimer J."/>
            <person name="McCowan C."/>
            <person name="Murphy C."/>
            <person name="Pearson M."/>
            <person name="Poon T.W."/>
            <person name="Priest M."/>
            <person name="Roberts A."/>
            <person name="Saif S."/>
            <person name="Shea T."/>
            <person name="Sykes S."/>
            <person name="Wortman J."/>
            <person name="Nusbaum C."/>
            <person name="Birren B."/>
        </authorList>
    </citation>
    <scope>NUCLEOTIDE SEQUENCE [LARGE SCALE GENOMIC DNA]</scope>
    <source>
        <strain evidence="4">NJM9701</strain>
    </source>
</reference>
<name>A0A024TW37_9STRA</name>
<dbReference type="STRING" id="157072.A0A024TW37"/>
<dbReference type="InterPro" id="IPR036770">
    <property type="entry name" value="Ankyrin_rpt-contain_sf"/>
</dbReference>
<dbReference type="SMART" id="SM00248">
    <property type="entry name" value="ANK"/>
    <property type="match status" value="4"/>
</dbReference>
<feature type="repeat" description="ANK" evidence="3">
    <location>
        <begin position="340"/>
        <end position="372"/>
    </location>
</feature>
<evidence type="ECO:0000256" key="1">
    <source>
        <dbReference type="ARBA" id="ARBA00022737"/>
    </source>
</evidence>
<evidence type="ECO:0000256" key="2">
    <source>
        <dbReference type="ARBA" id="ARBA00023043"/>
    </source>
</evidence>
<proteinExistence type="predicted"/>
<dbReference type="GO" id="GO:0004842">
    <property type="term" value="F:ubiquitin-protein transferase activity"/>
    <property type="evidence" value="ECO:0007669"/>
    <property type="project" value="TreeGrafter"/>
</dbReference>
<dbReference type="SUPFAM" id="SSF48403">
    <property type="entry name" value="Ankyrin repeat"/>
    <property type="match status" value="1"/>
</dbReference>
<dbReference type="VEuPathDB" id="FungiDB:H310_08957"/>
<accession>A0A024TW37</accession>
<dbReference type="PANTHER" id="PTHR24171:SF8">
    <property type="entry name" value="BRCA1-ASSOCIATED RING DOMAIN PROTEIN 1"/>
    <property type="match status" value="1"/>
</dbReference>
<dbReference type="InterPro" id="IPR002110">
    <property type="entry name" value="Ankyrin_rpt"/>
</dbReference>
<dbReference type="GO" id="GO:0085020">
    <property type="term" value="P:protein K6-linked ubiquitination"/>
    <property type="evidence" value="ECO:0007669"/>
    <property type="project" value="TreeGrafter"/>
</dbReference>
<dbReference type="AlphaFoldDB" id="A0A024TW37"/>
<dbReference type="Pfam" id="PF12796">
    <property type="entry name" value="Ank_2"/>
    <property type="match status" value="2"/>
</dbReference>
<dbReference type="PROSITE" id="PS50297">
    <property type="entry name" value="ANK_REP_REGION"/>
    <property type="match status" value="2"/>
</dbReference>